<dbReference type="InterPro" id="IPR003594">
    <property type="entry name" value="HATPase_dom"/>
</dbReference>
<dbReference type="InterPro" id="IPR036890">
    <property type="entry name" value="HATPase_C_sf"/>
</dbReference>
<dbReference type="Gene3D" id="1.20.5.1930">
    <property type="match status" value="1"/>
</dbReference>
<evidence type="ECO:0000256" key="1">
    <source>
        <dbReference type="ARBA" id="ARBA00000085"/>
    </source>
</evidence>
<dbReference type="Gene3D" id="3.30.565.10">
    <property type="entry name" value="Histidine kinase-like ATPase, C-terminal domain"/>
    <property type="match status" value="1"/>
</dbReference>
<dbReference type="SUPFAM" id="SSF55874">
    <property type="entry name" value="ATPase domain of HSP90 chaperone/DNA topoisomerase II/histidine kinase"/>
    <property type="match status" value="1"/>
</dbReference>
<dbReference type="Pfam" id="PF07730">
    <property type="entry name" value="HisKA_3"/>
    <property type="match status" value="1"/>
</dbReference>
<keyword evidence="8" id="KW-0902">Two-component regulatory system</keyword>
<dbReference type="CDD" id="cd16917">
    <property type="entry name" value="HATPase_UhpB-NarQ-NarX-like"/>
    <property type="match status" value="1"/>
</dbReference>
<dbReference type="Proteomes" id="UP000320876">
    <property type="component" value="Unassembled WGS sequence"/>
</dbReference>
<sequence>MRVYHLRSLVCEGVRVAAEQRIAMERAVEQSNVLDGLLREHDDLLTVLDRVVALHGTAQLIRESLGVHTGFVADLNGPDQAVIRWLSGTRTGSLQNLQVPAGQGIGGRVLAVGEPVRVSDYVSSPAITHQFDAQVRGEGLAAMLAVPIISDQGSGRETVAIAYAAMRERVEFGDEAVRTVERIADRAATALRVASLAESGRNNAVAAERQRMQSALHDSVGALLFSIGAQVRDLHESIQDNPALDLRLRRLESDVSAASSALREALLALSESTPERALPVELSEHCRSFEARCGVSARFVQLAPVPPLDAERTATLIAVVREGLLNVEKHARAYSVVVSLGPCEGGVQVMVADDGTGEPAECASTGMGVRALAERVARFGGKVSLVRDEDGGCTLRAWLPEVEARVAR</sequence>
<dbReference type="PANTHER" id="PTHR24421:SF10">
    <property type="entry name" value="NITRATE_NITRITE SENSOR PROTEIN NARQ"/>
    <property type="match status" value="1"/>
</dbReference>
<dbReference type="PANTHER" id="PTHR24421">
    <property type="entry name" value="NITRATE/NITRITE SENSOR PROTEIN NARX-RELATED"/>
    <property type="match status" value="1"/>
</dbReference>
<evidence type="ECO:0000313" key="11">
    <source>
        <dbReference type="Proteomes" id="UP000320876"/>
    </source>
</evidence>
<keyword evidence="11" id="KW-1185">Reference proteome</keyword>
<proteinExistence type="predicted"/>
<evidence type="ECO:0000256" key="6">
    <source>
        <dbReference type="ARBA" id="ARBA00022777"/>
    </source>
</evidence>
<evidence type="ECO:0000256" key="2">
    <source>
        <dbReference type="ARBA" id="ARBA00012438"/>
    </source>
</evidence>
<evidence type="ECO:0000256" key="5">
    <source>
        <dbReference type="ARBA" id="ARBA00022741"/>
    </source>
</evidence>
<keyword evidence="7" id="KW-0067">ATP-binding</keyword>
<dbReference type="GO" id="GO:0016020">
    <property type="term" value="C:membrane"/>
    <property type="evidence" value="ECO:0007669"/>
    <property type="project" value="InterPro"/>
</dbReference>
<dbReference type="AlphaFoldDB" id="A0A542DMP4"/>
<accession>A0A542DMP4</accession>
<dbReference type="EMBL" id="VFML01000001">
    <property type="protein sequence ID" value="TQJ04357.1"/>
    <property type="molecule type" value="Genomic_DNA"/>
</dbReference>
<dbReference type="OrthoDB" id="4069167at2"/>
<dbReference type="Pfam" id="PF01590">
    <property type="entry name" value="GAF"/>
    <property type="match status" value="1"/>
</dbReference>
<feature type="domain" description="GAF" evidence="9">
    <location>
        <begin position="49"/>
        <end position="201"/>
    </location>
</feature>
<comment type="caution">
    <text evidence="10">The sequence shown here is derived from an EMBL/GenBank/DDBJ whole genome shotgun (WGS) entry which is preliminary data.</text>
</comment>
<dbReference type="GO" id="GO:0005524">
    <property type="term" value="F:ATP binding"/>
    <property type="evidence" value="ECO:0007669"/>
    <property type="project" value="UniProtKB-KW"/>
</dbReference>
<comment type="catalytic activity">
    <reaction evidence="1">
        <text>ATP + protein L-histidine = ADP + protein N-phospho-L-histidine.</text>
        <dbReference type="EC" id="2.7.13.3"/>
    </reaction>
</comment>
<evidence type="ECO:0000256" key="8">
    <source>
        <dbReference type="ARBA" id="ARBA00023012"/>
    </source>
</evidence>
<dbReference type="Gene3D" id="3.30.450.40">
    <property type="match status" value="1"/>
</dbReference>
<evidence type="ECO:0000313" key="10">
    <source>
        <dbReference type="EMBL" id="TQJ04357.1"/>
    </source>
</evidence>
<evidence type="ECO:0000256" key="3">
    <source>
        <dbReference type="ARBA" id="ARBA00022553"/>
    </source>
</evidence>
<dbReference type="InterPro" id="IPR011712">
    <property type="entry name" value="Sig_transdc_His_kin_sub3_dim/P"/>
</dbReference>
<keyword evidence="4" id="KW-0808">Transferase</keyword>
<evidence type="ECO:0000256" key="4">
    <source>
        <dbReference type="ARBA" id="ARBA00022679"/>
    </source>
</evidence>
<dbReference type="GO" id="GO:0000155">
    <property type="term" value="F:phosphorelay sensor kinase activity"/>
    <property type="evidence" value="ECO:0007669"/>
    <property type="project" value="InterPro"/>
</dbReference>
<keyword evidence="6 10" id="KW-0418">Kinase</keyword>
<name>A0A542DMP4_AMYCI</name>
<dbReference type="Pfam" id="PF02518">
    <property type="entry name" value="HATPase_c"/>
    <property type="match status" value="1"/>
</dbReference>
<dbReference type="GO" id="GO:0046983">
    <property type="term" value="F:protein dimerization activity"/>
    <property type="evidence" value="ECO:0007669"/>
    <property type="project" value="InterPro"/>
</dbReference>
<organism evidence="10 11">
    <name type="scientific">Amycolatopsis cihanbeyliensis</name>
    <dbReference type="NCBI Taxonomy" id="1128664"/>
    <lineage>
        <taxon>Bacteria</taxon>
        <taxon>Bacillati</taxon>
        <taxon>Actinomycetota</taxon>
        <taxon>Actinomycetes</taxon>
        <taxon>Pseudonocardiales</taxon>
        <taxon>Pseudonocardiaceae</taxon>
        <taxon>Amycolatopsis</taxon>
    </lineage>
</organism>
<dbReference type="InterPro" id="IPR003018">
    <property type="entry name" value="GAF"/>
</dbReference>
<protein>
    <recommendedName>
        <fullName evidence="2">histidine kinase</fullName>
        <ecNumber evidence="2">2.7.13.3</ecNumber>
    </recommendedName>
</protein>
<keyword evidence="3" id="KW-0597">Phosphoprotein</keyword>
<evidence type="ECO:0000256" key="7">
    <source>
        <dbReference type="ARBA" id="ARBA00022840"/>
    </source>
</evidence>
<dbReference type="InterPro" id="IPR050482">
    <property type="entry name" value="Sensor_HK_TwoCompSys"/>
</dbReference>
<dbReference type="InterPro" id="IPR029016">
    <property type="entry name" value="GAF-like_dom_sf"/>
</dbReference>
<evidence type="ECO:0000259" key="9">
    <source>
        <dbReference type="SMART" id="SM00065"/>
    </source>
</evidence>
<dbReference type="EC" id="2.7.13.3" evidence="2"/>
<keyword evidence="5" id="KW-0547">Nucleotide-binding</keyword>
<dbReference type="SMART" id="SM00065">
    <property type="entry name" value="GAF"/>
    <property type="match status" value="1"/>
</dbReference>
<dbReference type="SUPFAM" id="SSF55781">
    <property type="entry name" value="GAF domain-like"/>
    <property type="match status" value="1"/>
</dbReference>
<reference evidence="10 11" key="1">
    <citation type="submission" date="2019-06" db="EMBL/GenBank/DDBJ databases">
        <title>Sequencing the genomes of 1000 actinobacteria strains.</title>
        <authorList>
            <person name="Klenk H.-P."/>
        </authorList>
    </citation>
    <scope>NUCLEOTIDE SEQUENCE [LARGE SCALE GENOMIC DNA]</scope>
    <source>
        <strain evidence="10 11">DSM 45679</strain>
    </source>
</reference>
<gene>
    <name evidence="10" type="ORF">FB471_4145</name>
</gene>